<dbReference type="InterPro" id="IPR036873">
    <property type="entry name" value="Rhodanese-like_dom_sf"/>
</dbReference>
<evidence type="ECO:0000313" key="3">
    <source>
        <dbReference type="RefSeq" id="XP_056844339.1"/>
    </source>
</evidence>
<sequence length="153" mass="17118">MFPSKPEEVVTVDVSQAKALLQSDHQYLDVRCALLSHHHYVQVTKFKLLISTCRTEEEFRRGHCLAPKILNVPYMLNTPQGRVKNPKFLDQVSSLLSPTDDILVGCQSGARSFNATSELVAAGYKKVRNVGGGYLAWVDQNFPINKEQQQSAN</sequence>
<name>A0A9W3BYL9_RAPSA</name>
<dbReference type="SMART" id="SM00450">
    <property type="entry name" value="RHOD"/>
    <property type="match status" value="1"/>
</dbReference>
<dbReference type="PANTHER" id="PTHR44542">
    <property type="entry name" value="THIOSULFATE SULFURTRANSFERASE 18"/>
    <property type="match status" value="1"/>
</dbReference>
<dbReference type="InterPro" id="IPR001763">
    <property type="entry name" value="Rhodanese-like_dom"/>
</dbReference>
<reference evidence="3" key="2">
    <citation type="submission" date="2025-08" db="UniProtKB">
        <authorList>
            <consortium name="RefSeq"/>
        </authorList>
    </citation>
    <scope>IDENTIFICATION</scope>
    <source>
        <tissue evidence="3">Leaf</tissue>
    </source>
</reference>
<dbReference type="Proteomes" id="UP000504610">
    <property type="component" value="Chromosome 6"/>
</dbReference>
<dbReference type="Pfam" id="PF00581">
    <property type="entry name" value="Rhodanese"/>
    <property type="match status" value="1"/>
</dbReference>
<dbReference type="Gene3D" id="3.40.250.10">
    <property type="entry name" value="Rhodanese-like domain"/>
    <property type="match status" value="1"/>
</dbReference>
<gene>
    <name evidence="3" type="primary">LOC108812381</name>
</gene>
<protein>
    <submittedName>
        <fullName evidence="3">Thiosulfate sulfurtransferase 18 isoform X1</fullName>
    </submittedName>
</protein>
<dbReference type="SUPFAM" id="SSF52821">
    <property type="entry name" value="Rhodanese/Cell cycle control phosphatase"/>
    <property type="match status" value="1"/>
</dbReference>
<dbReference type="CDD" id="cd00158">
    <property type="entry name" value="RHOD"/>
    <property type="match status" value="1"/>
</dbReference>
<organism evidence="2 3">
    <name type="scientific">Raphanus sativus</name>
    <name type="common">Radish</name>
    <name type="synonym">Raphanus raphanistrum var. sativus</name>
    <dbReference type="NCBI Taxonomy" id="3726"/>
    <lineage>
        <taxon>Eukaryota</taxon>
        <taxon>Viridiplantae</taxon>
        <taxon>Streptophyta</taxon>
        <taxon>Embryophyta</taxon>
        <taxon>Tracheophyta</taxon>
        <taxon>Spermatophyta</taxon>
        <taxon>Magnoliopsida</taxon>
        <taxon>eudicotyledons</taxon>
        <taxon>Gunneridae</taxon>
        <taxon>Pentapetalae</taxon>
        <taxon>rosids</taxon>
        <taxon>malvids</taxon>
        <taxon>Brassicales</taxon>
        <taxon>Brassicaceae</taxon>
        <taxon>Brassiceae</taxon>
        <taxon>Raphanus</taxon>
    </lineage>
</organism>
<evidence type="ECO:0000313" key="2">
    <source>
        <dbReference type="Proteomes" id="UP000504610"/>
    </source>
</evidence>
<dbReference type="PANTHER" id="PTHR44542:SF17">
    <property type="entry name" value="GENOME ASSEMBLY, CHROMOSOME: A07"/>
    <property type="match status" value="1"/>
</dbReference>
<keyword evidence="2" id="KW-1185">Reference proteome</keyword>
<proteinExistence type="predicted"/>
<evidence type="ECO:0000259" key="1">
    <source>
        <dbReference type="PROSITE" id="PS50206"/>
    </source>
</evidence>
<dbReference type="GO" id="GO:0003824">
    <property type="term" value="F:catalytic activity"/>
    <property type="evidence" value="ECO:0007669"/>
    <property type="project" value="InterPro"/>
</dbReference>
<dbReference type="GeneID" id="108812381"/>
<dbReference type="PROSITE" id="PS50206">
    <property type="entry name" value="RHODANESE_3"/>
    <property type="match status" value="1"/>
</dbReference>
<dbReference type="RefSeq" id="XP_056844339.1">
    <property type="nucleotide sequence ID" value="XM_056988359.1"/>
</dbReference>
<reference evidence="2" key="1">
    <citation type="journal article" date="2019" name="Database">
        <title>The radish genome database (RadishGD): an integrated information resource for radish genomics.</title>
        <authorList>
            <person name="Yu H.J."/>
            <person name="Baek S."/>
            <person name="Lee Y.J."/>
            <person name="Cho A."/>
            <person name="Mun J.H."/>
        </authorList>
    </citation>
    <scope>NUCLEOTIDE SEQUENCE [LARGE SCALE GENOMIC DNA]</scope>
    <source>
        <strain evidence="2">cv. WK10039</strain>
    </source>
</reference>
<dbReference type="InterPro" id="IPR044684">
    <property type="entry name" value="STR17/STR18/HARC1-like"/>
</dbReference>
<accession>A0A9W3BYL9</accession>
<dbReference type="AlphaFoldDB" id="A0A9W3BYL9"/>
<feature type="domain" description="Rhodanese" evidence="1">
    <location>
        <begin position="53"/>
        <end position="146"/>
    </location>
</feature>